<dbReference type="InterPro" id="IPR002737">
    <property type="entry name" value="MEMO1_fam"/>
</dbReference>
<sequence length="276" mass="29552">MTTELRLPAVAGMFYPGNAKALETDVDTLLHAADSDSSPEIGQPKAIVVPHAGYVYSGPIAASVYALLAPYAAQIRRVVLLGPTHRIGINGLALPSALYFSTPLGRIEIDQDAVAALTNFPQVVVADPPHAQEHSLEVQLPFLQRVLKDFRLLPLAVGHASTDAVAAVLERLWGGPETLIVVSSDLSHYLPYATACEIDAHTAARIVDFDPCISHEEACGATPLNGFLLAARRHHLAAHLIDLRNSGDTAGDRSRVVGYGGFAFSAPRHEEKCHEH</sequence>
<dbReference type="Gene3D" id="3.40.830.10">
    <property type="entry name" value="LigB-like"/>
    <property type="match status" value="1"/>
</dbReference>
<evidence type="ECO:0000256" key="2">
    <source>
        <dbReference type="HAMAP-Rule" id="MF_00055"/>
    </source>
</evidence>
<dbReference type="AlphaFoldDB" id="A0A9D7JZZ0"/>
<dbReference type="Pfam" id="PF01875">
    <property type="entry name" value="Memo"/>
    <property type="match status" value="1"/>
</dbReference>
<gene>
    <name evidence="3" type="primary">amrB</name>
    <name evidence="3" type="ORF">IPL58_00915</name>
</gene>
<dbReference type="Proteomes" id="UP000886689">
    <property type="component" value="Unassembled WGS sequence"/>
</dbReference>
<dbReference type="HAMAP" id="MF_00055">
    <property type="entry name" value="MEMO1"/>
    <property type="match status" value="1"/>
</dbReference>
<evidence type="ECO:0000313" key="3">
    <source>
        <dbReference type="EMBL" id="MBK8522804.1"/>
    </source>
</evidence>
<evidence type="ECO:0000313" key="4">
    <source>
        <dbReference type="Proteomes" id="UP000886689"/>
    </source>
</evidence>
<evidence type="ECO:0000256" key="1">
    <source>
        <dbReference type="ARBA" id="ARBA00006315"/>
    </source>
</evidence>
<dbReference type="PANTHER" id="PTHR11060">
    <property type="entry name" value="PROTEIN MEMO1"/>
    <property type="match status" value="1"/>
</dbReference>
<dbReference type="EMBL" id="JADJUC010000001">
    <property type="protein sequence ID" value="MBK8522804.1"/>
    <property type="molecule type" value="Genomic_DNA"/>
</dbReference>
<proteinExistence type="inferred from homology"/>
<organism evidence="3 4">
    <name type="scientific">Candidatus Proximibacter danicus</name>
    <dbReference type="NCBI Taxonomy" id="2954365"/>
    <lineage>
        <taxon>Bacteria</taxon>
        <taxon>Pseudomonadati</taxon>
        <taxon>Pseudomonadota</taxon>
        <taxon>Betaproteobacteria</taxon>
        <taxon>Candidatus Proximibacter</taxon>
    </lineage>
</organism>
<comment type="caution">
    <text evidence="3">The sequence shown here is derived from an EMBL/GenBank/DDBJ whole genome shotgun (WGS) entry which is preliminary data.</text>
</comment>
<accession>A0A9D7JZZ0</accession>
<comment type="similarity">
    <text evidence="1 2">Belongs to the MEMO1 family.</text>
</comment>
<name>A0A9D7JZZ0_9PROT</name>
<reference evidence="3" key="1">
    <citation type="submission" date="2020-10" db="EMBL/GenBank/DDBJ databases">
        <title>Connecting structure to function with the recovery of over 1000 high-quality activated sludge metagenome-assembled genomes encoding full-length rRNA genes using long-read sequencing.</title>
        <authorList>
            <person name="Singleton C.M."/>
            <person name="Petriglieri F."/>
            <person name="Kristensen J.M."/>
            <person name="Kirkegaard R.H."/>
            <person name="Michaelsen T.Y."/>
            <person name="Andersen M.H."/>
            <person name="Karst S.M."/>
            <person name="Dueholm M.S."/>
            <person name="Nielsen P.H."/>
            <person name="Albertsen M."/>
        </authorList>
    </citation>
    <scope>NUCLEOTIDE SEQUENCE</scope>
    <source>
        <strain evidence="3">Hirt_18-Q3-R61-65_BATAC.395</strain>
    </source>
</reference>
<dbReference type="CDD" id="cd07361">
    <property type="entry name" value="MEMO_like"/>
    <property type="match status" value="1"/>
</dbReference>
<dbReference type="PANTHER" id="PTHR11060:SF0">
    <property type="entry name" value="PROTEIN MEMO1"/>
    <property type="match status" value="1"/>
</dbReference>
<protein>
    <recommendedName>
        <fullName evidence="2">MEMO1 family protein IPL58_00915</fullName>
    </recommendedName>
</protein>
<dbReference type="NCBIfam" id="TIGR04336">
    <property type="entry name" value="AmmeMemoSam_B"/>
    <property type="match status" value="1"/>
</dbReference>